<evidence type="ECO:0000313" key="2">
    <source>
        <dbReference type="EMBL" id="VDM80664.1"/>
    </source>
</evidence>
<proteinExistence type="predicted"/>
<accession>A0A3P7JPR6</accession>
<sequence>MEWNSEDSPSGVPAIHVEDDTTTRAVHRAPDRKRV</sequence>
<organism evidence="2 3">
    <name type="scientific">Strongylus vulgaris</name>
    <name type="common">Blood worm</name>
    <dbReference type="NCBI Taxonomy" id="40348"/>
    <lineage>
        <taxon>Eukaryota</taxon>
        <taxon>Metazoa</taxon>
        <taxon>Ecdysozoa</taxon>
        <taxon>Nematoda</taxon>
        <taxon>Chromadorea</taxon>
        <taxon>Rhabditida</taxon>
        <taxon>Rhabditina</taxon>
        <taxon>Rhabditomorpha</taxon>
        <taxon>Strongyloidea</taxon>
        <taxon>Strongylidae</taxon>
        <taxon>Strongylus</taxon>
    </lineage>
</organism>
<dbReference type="EMBL" id="UYYB01109449">
    <property type="protein sequence ID" value="VDM80664.1"/>
    <property type="molecule type" value="Genomic_DNA"/>
</dbReference>
<dbReference type="AlphaFoldDB" id="A0A3P7JPR6"/>
<protein>
    <submittedName>
        <fullName evidence="2">Uncharacterized protein</fullName>
    </submittedName>
</protein>
<feature type="compositionally biased region" description="Basic residues" evidence="1">
    <location>
        <begin position="25"/>
        <end position="35"/>
    </location>
</feature>
<feature type="region of interest" description="Disordered" evidence="1">
    <location>
        <begin position="1"/>
        <end position="35"/>
    </location>
</feature>
<dbReference type="OrthoDB" id="447251at2759"/>
<evidence type="ECO:0000313" key="3">
    <source>
        <dbReference type="Proteomes" id="UP000270094"/>
    </source>
</evidence>
<reference evidence="2 3" key="1">
    <citation type="submission" date="2018-11" db="EMBL/GenBank/DDBJ databases">
        <authorList>
            <consortium name="Pathogen Informatics"/>
        </authorList>
    </citation>
    <scope>NUCLEOTIDE SEQUENCE [LARGE SCALE GENOMIC DNA]</scope>
</reference>
<name>A0A3P7JPR6_STRVU</name>
<dbReference type="Proteomes" id="UP000270094">
    <property type="component" value="Unassembled WGS sequence"/>
</dbReference>
<evidence type="ECO:0000256" key="1">
    <source>
        <dbReference type="SAM" id="MobiDB-lite"/>
    </source>
</evidence>
<keyword evidence="3" id="KW-1185">Reference proteome</keyword>
<gene>
    <name evidence="2" type="ORF">SVUK_LOCUS15662</name>
</gene>